<gene>
    <name evidence="2" type="ordered locus">Metig_0497</name>
</gene>
<feature type="transmembrane region" description="Helical" evidence="1">
    <location>
        <begin position="39"/>
        <end position="60"/>
    </location>
</feature>
<evidence type="ECO:0000313" key="2">
    <source>
        <dbReference type="EMBL" id="AEF96053.1"/>
    </source>
</evidence>
<dbReference type="AlphaFoldDB" id="F6BBP4"/>
<keyword evidence="1" id="KW-0472">Membrane</keyword>
<proteinExistence type="predicted"/>
<accession>F6BBP4</accession>
<dbReference type="OrthoDB" id="60273at2157"/>
<evidence type="ECO:0000313" key="3">
    <source>
        <dbReference type="Proteomes" id="UP000009227"/>
    </source>
</evidence>
<dbReference type="GeneID" id="10643334"/>
<dbReference type="KEGG" id="mig:Metig_0497"/>
<sequence>MASKTNWGMWFVKASVCSLAAGGLFYYAGQQSVTFNEIVTTFASLPLLVVILVEILDKFVDKSDVYKNIYAFVQTKNDASAYFAVFLTAVLAFFGILWLITGSLTLNVGTVSPAVITVAGLLTLYILAPETGDDEIILFLWVGATIATFGKYFTLIPHIPGFGG</sequence>
<keyword evidence="1" id="KW-1133">Transmembrane helix</keyword>
<feature type="transmembrane region" description="Helical" evidence="1">
    <location>
        <begin position="7"/>
        <end position="27"/>
    </location>
</feature>
<feature type="transmembrane region" description="Helical" evidence="1">
    <location>
        <begin position="81"/>
        <end position="100"/>
    </location>
</feature>
<protein>
    <submittedName>
        <fullName evidence="2">Uncharacterized protein</fullName>
    </submittedName>
</protein>
<keyword evidence="3" id="KW-1185">Reference proteome</keyword>
<reference evidence="2 3" key="1">
    <citation type="submission" date="2011-05" db="EMBL/GenBank/DDBJ databases">
        <title>Complete sequence of Methanotorris igneus Kol 5.</title>
        <authorList>
            <consortium name="US DOE Joint Genome Institute"/>
            <person name="Lucas S."/>
            <person name="Han J."/>
            <person name="Lapidus A."/>
            <person name="Cheng J.-F."/>
            <person name="Goodwin L."/>
            <person name="Pitluck S."/>
            <person name="Peters L."/>
            <person name="Mikhailova N."/>
            <person name="Chertkov O."/>
            <person name="Han C."/>
            <person name="Tapia R."/>
            <person name="Land M."/>
            <person name="Hauser L."/>
            <person name="Kyrpides N."/>
            <person name="Ivanova N."/>
            <person name="Pagani I."/>
            <person name="Sieprawska-Lupa M."/>
            <person name="Whitman W."/>
            <person name="Woyke T."/>
        </authorList>
    </citation>
    <scope>NUCLEOTIDE SEQUENCE [LARGE SCALE GENOMIC DNA]</scope>
    <source>
        <strain evidence="3">DSM 5666 / JCM 11834 / Kol 5</strain>
    </source>
</reference>
<dbReference type="EMBL" id="CP002737">
    <property type="protein sequence ID" value="AEF96053.1"/>
    <property type="molecule type" value="Genomic_DNA"/>
</dbReference>
<keyword evidence="1" id="KW-0812">Transmembrane</keyword>
<name>F6BBP4_METIK</name>
<feature type="transmembrane region" description="Helical" evidence="1">
    <location>
        <begin position="139"/>
        <end position="159"/>
    </location>
</feature>
<dbReference type="STRING" id="880724.Metig_0497"/>
<dbReference type="Proteomes" id="UP000009227">
    <property type="component" value="Chromosome"/>
</dbReference>
<evidence type="ECO:0000256" key="1">
    <source>
        <dbReference type="SAM" id="Phobius"/>
    </source>
</evidence>
<dbReference type="HOGENOM" id="CLU_137175_0_0_2"/>
<feature type="transmembrane region" description="Helical" evidence="1">
    <location>
        <begin position="106"/>
        <end position="127"/>
    </location>
</feature>
<dbReference type="RefSeq" id="WP_013798661.1">
    <property type="nucleotide sequence ID" value="NC_015562.1"/>
</dbReference>
<organism evidence="3">
    <name type="scientific">Methanotorris igneus (strain DSM 5666 / JCM 11834 / Kol 5)</name>
    <dbReference type="NCBI Taxonomy" id="880724"/>
    <lineage>
        <taxon>Archaea</taxon>
        <taxon>Methanobacteriati</taxon>
        <taxon>Methanobacteriota</taxon>
        <taxon>Methanomada group</taxon>
        <taxon>Methanococci</taxon>
        <taxon>Methanococcales</taxon>
        <taxon>Methanocaldococcaceae</taxon>
        <taxon>Methanotorris</taxon>
    </lineage>
</organism>